<dbReference type="Gene3D" id="3.30.70.270">
    <property type="match status" value="1"/>
</dbReference>
<dbReference type="PANTHER" id="PTHR45138">
    <property type="entry name" value="REGULATORY COMPONENTS OF SENSORY TRANSDUCTION SYSTEM"/>
    <property type="match status" value="1"/>
</dbReference>
<comment type="caution">
    <text evidence="6">The sequence shown here is derived from an EMBL/GenBank/DDBJ whole genome shotgun (WGS) entry which is preliminary data.</text>
</comment>
<feature type="transmembrane region" description="Helical" evidence="4">
    <location>
        <begin position="38"/>
        <end position="61"/>
    </location>
</feature>
<dbReference type="EMBL" id="SZUA01000003">
    <property type="protein sequence ID" value="TKR29351.1"/>
    <property type="molecule type" value="Genomic_DNA"/>
</dbReference>
<feature type="transmembrane region" description="Helical" evidence="4">
    <location>
        <begin position="6"/>
        <end position="26"/>
    </location>
</feature>
<evidence type="ECO:0000313" key="6">
    <source>
        <dbReference type="EMBL" id="TKR29351.1"/>
    </source>
</evidence>
<comment type="cofactor">
    <cofactor evidence="1">
        <name>Mg(2+)</name>
        <dbReference type="ChEBI" id="CHEBI:18420"/>
    </cofactor>
</comment>
<evidence type="ECO:0000259" key="5">
    <source>
        <dbReference type="PROSITE" id="PS50887"/>
    </source>
</evidence>
<evidence type="ECO:0000313" key="7">
    <source>
        <dbReference type="Proteomes" id="UP000308707"/>
    </source>
</evidence>
<evidence type="ECO:0000256" key="4">
    <source>
        <dbReference type="SAM" id="Phobius"/>
    </source>
</evidence>
<dbReference type="AlphaFoldDB" id="A0A4U5JLG3"/>
<feature type="transmembrane region" description="Helical" evidence="4">
    <location>
        <begin position="196"/>
        <end position="215"/>
    </location>
</feature>
<accession>A0A4U5JLG3</accession>
<dbReference type="InterPro" id="IPR000160">
    <property type="entry name" value="GGDEF_dom"/>
</dbReference>
<feature type="transmembrane region" description="Helical" evidence="4">
    <location>
        <begin position="127"/>
        <end position="145"/>
    </location>
</feature>
<keyword evidence="4" id="KW-0812">Transmembrane</keyword>
<keyword evidence="4" id="KW-1133">Transmembrane helix</keyword>
<dbReference type="InterPro" id="IPR043128">
    <property type="entry name" value="Rev_trsase/Diguanyl_cyclase"/>
</dbReference>
<dbReference type="EC" id="2.7.7.65" evidence="2"/>
<evidence type="ECO:0000256" key="3">
    <source>
        <dbReference type="ARBA" id="ARBA00034247"/>
    </source>
</evidence>
<gene>
    <name evidence="6" type="ORF">FCE95_14440</name>
</gene>
<evidence type="ECO:0000256" key="1">
    <source>
        <dbReference type="ARBA" id="ARBA00001946"/>
    </source>
</evidence>
<dbReference type="Pfam" id="PF00990">
    <property type="entry name" value="GGDEF"/>
    <property type="match status" value="1"/>
</dbReference>
<feature type="transmembrane region" description="Helical" evidence="4">
    <location>
        <begin position="105"/>
        <end position="121"/>
    </location>
</feature>
<reference evidence="6 7" key="1">
    <citation type="submission" date="2019-04" db="EMBL/GenBank/DDBJ databases">
        <title>Reference strain of H23.</title>
        <authorList>
            <person name="Luo X."/>
        </authorList>
    </citation>
    <scope>NUCLEOTIDE SEQUENCE [LARGE SCALE GENOMIC DNA]</scope>
    <source>
        <strain evidence="6 7">H23</strain>
    </source>
</reference>
<feature type="domain" description="GGDEF" evidence="5">
    <location>
        <begin position="251"/>
        <end position="384"/>
    </location>
</feature>
<sequence length="386" mass="41777">MDTDIYHVLLSDCLLAVVLFGLFWYVARLARSVRGIKAWGGAHLVYTLGATLLDAFSPAFAEAGEPAAAVFTLNFGSLLACIGMVGLAWSIILFTTQRALSRIEMALMPAGIALSLLAWILRGDTDAQGIALSTVEIVSLAIMAWRLFRMRDRPGRLPARLMAGGCLALILLYGSVVPGWLDGLFGIDPIWVSVDLSVWFMLNFCMLMLTSFRAADSWRHGAMHDLLTGLLNRRGLELELESRTARLSGDTEIAAIALDLDRFKSINDRYGHEAGDGVLERFAAIARSCLPERALFARLGGEEFVVVLTGAEAASAPALADRIREHVAEAEFAAGQAPTRVSCSLGVCRGGTLRDPFADLLRTADQALYDAKRGGRDRVALRAYAG</sequence>
<name>A0A4U5JLG3_9GAMM</name>
<dbReference type="OrthoDB" id="9803824at2"/>
<evidence type="ECO:0000256" key="2">
    <source>
        <dbReference type="ARBA" id="ARBA00012528"/>
    </source>
</evidence>
<dbReference type="CDD" id="cd01949">
    <property type="entry name" value="GGDEF"/>
    <property type="match status" value="1"/>
</dbReference>
<proteinExistence type="predicted"/>
<dbReference type="SMART" id="SM00267">
    <property type="entry name" value="GGDEF"/>
    <property type="match status" value="1"/>
</dbReference>
<dbReference type="Proteomes" id="UP000308707">
    <property type="component" value="Unassembled WGS sequence"/>
</dbReference>
<dbReference type="RefSeq" id="WP_137267754.1">
    <property type="nucleotide sequence ID" value="NZ_SZUA01000003.1"/>
</dbReference>
<comment type="catalytic activity">
    <reaction evidence="3">
        <text>2 GTP = 3',3'-c-di-GMP + 2 diphosphate</text>
        <dbReference type="Rhea" id="RHEA:24898"/>
        <dbReference type="ChEBI" id="CHEBI:33019"/>
        <dbReference type="ChEBI" id="CHEBI:37565"/>
        <dbReference type="ChEBI" id="CHEBI:58805"/>
        <dbReference type="EC" id="2.7.7.65"/>
    </reaction>
</comment>
<dbReference type="GO" id="GO:0052621">
    <property type="term" value="F:diguanylate cyclase activity"/>
    <property type="evidence" value="ECO:0007669"/>
    <property type="project" value="UniProtKB-EC"/>
</dbReference>
<feature type="transmembrane region" description="Helical" evidence="4">
    <location>
        <begin position="157"/>
        <end position="176"/>
    </location>
</feature>
<protein>
    <recommendedName>
        <fullName evidence="2">diguanylate cyclase</fullName>
        <ecNumber evidence="2">2.7.7.65</ecNumber>
    </recommendedName>
</protein>
<dbReference type="FunFam" id="3.30.70.270:FF:000001">
    <property type="entry name" value="Diguanylate cyclase domain protein"/>
    <property type="match status" value="1"/>
</dbReference>
<dbReference type="InterPro" id="IPR050469">
    <property type="entry name" value="Diguanylate_Cyclase"/>
</dbReference>
<organism evidence="6 7">
    <name type="scientific">Luteimonas gilva</name>
    <dbReference type="NCBI Taxonomy" id="2572684"/>
    <lineage>
        <taxon>Bacteria</taxon>
        <taxon>Pseudomonadati</taxon>
        <taxon>Pseudomonadota</taxon>
        <taxon>Gammaproteobacteria</taxon>
        <taxon>Lysobacterales</taxon>
        <taxon>Lysobacteraceae</taxon>
        <taxon>Luteimonas</taxon>
    </lineage>
</organism>
<dbReference type="PROSITE" id="PS50887">
    <property type="entry name" value="GGDEF"/>
    <property type="match status" value="1"/>
</dbReference>
<dbReference type="PANTHER" id="PTHR45138:SF9">
    <property type="entry name" value="DIGUANYLATE CYCLASE DGCM-RELATED"/>
    <property type="match status" value="1"/>
</dbReference>
<keyword evidence="7" id="KW-1185">Reference proteome</keyword>
<keyword evidence="4" id="KW-0472">Membrane</keyword>
<dbReference type="SUPFAM" id="SSF55073">
    <property type="entry name" value="Nucleotide cyclase"/>
    <property type="match status" value="1"/>
</dbReference>
<dbReference type="NCBIfam" id="TIGR00254">
    <property type="entry name" value="GGDEF"/>
    <property type="match status" value="1"/>
</dbReference>
<feature type="transmembrane region" description="Helical" evidence="4">
    <location>
        <begin position="67"/>
        <end position="93"/>
    </location>
</feature>
<dbReference type="InterPro" id="IPR029787">
    <property type="entry name" value="Nucleotide_cyclase"/>
</dbReference>